<protein>
    <submittedName>
        <fullName evidence="1">Uncharacterized protein</fullName>
    </submittedName>
</protein>
<organism evidence="1 2">
    <name type="scientific">Daphnia galeata</name>
    <dbReference type="NCBI Taxonomy" id="27404"/>
    <lineage>
        <taxon>Eukaryota</taxon>
        <taxon>Metazoa</taxon>
        <taxon>Ecdysozoa</taxon>
        <taxon>Arthropoda</taxon>
        <taxon>Crustacea</taxon>
        <taxon>Branchiopoda</taxon>
        <taxon>Diplostraca</taxon>
        <taxon>Cladocera</taxon>
        <taxon>Anomopoda</taxon>
        <taxon>Daphniidae</taxon>
        <taxon>Daphnia</taxon>
    </lineage>
</organism>
<dbReference type="EMBL" id="CAKKLH010000237">
    <property type="protein sequence ID" value="CAH0106912.1"/>
    <property type="molecule type" value="Genomic_DNA"/>
</dbReference>
<keyword evidence="2" id="KW-1185">Reference proteome</keyword>
<sequence>MSISEVEDVLFSQKSVPSPGVFLFLALAVVREPKRPSTYLPLKFMYARVMHALLQDYTKKKIRQDL</sequence>
<name>A0A8J2RVX6_9CRUS</name>
<dbReference type="Proteomes" id="UP000789390">
    <property type="component" value="Unassembled WGS sequence"/>
</dbReference>
<comment type="caution">
    <text evidence="1">The sequence shown here is derived from an EMBL/GenBank/DDBJ whole genome shotgun (WGS) entry which is preliminary data.</text>
</comment>
<proteinExistence type="predicted"/>
<evidence type="ECO:0000313" key="2">
    <source>
        <dbReference type="Proteomes" id="UP000789390"/>
    </source>
</evidence>
<reference evidence="1" key="1">
    <citation type="submission" date="2021-11" db="EMBL/GenBank/DDBJ databases">
        <authorList>
            <person name="Schell T."/>
        </authorList>
    </citation>
    <scope>NUCLEOTIDE SEQUENCE</scope>
    <source>
        <strain evidence="1">M5</strain>
    </source>
</reference>
<dbReference type="AlphaFoldDB" id="A0A8J2RVX6"/>
<accession>A0A8J2RVX6</accession>
<evidence type="ECO:0000313" key="1">
    <source>
        <dbReference type="EMBL" id="CAH0106912.1"/>
    </source>
</evidence>
<gene>
    <name evidence="1" type="ORF">DGAL_LOCUS10076</name>
</gene>